<evidence type="ECO:0000256" key="5">
    <source>
        <dbReference type="ARBA" id="ARBA00023125"/>
    </source>
</evidence>
<dbReference type="Pfam" id="PF16278">
    <property type="entry name" value="zf-C2HE"/>
    <property type="match status" value="1"/>
</dbReference>
<dbReference type="Gene3D" id="3.30.428.10">
    <property type="entry name" value="HIT-like"/>
    <property type="match status" value="1"/>
</dbReference>
<dbReference type="Proteomes" id="UP000327044">
    <property type="component" value="Unassembled WGS sequence"/>
</dbReference>
<keyword evidence="12" id="KW-1185">Reference proteome</keyword>
<reference evidence="11 12" key="2">
    <citation type="journal article" date="2018" name="Elife">
        <title>Firefly genomes illuminate parallel origins of bioluminescence in beetles.</title>
        <authorList>
            <person name="Fallon T.R."/>
            <person name="Lower S.E."/>
            <person name="Chang C.H."/>
            <person name="Bessho-Uehara M."/>
            <person name="Martin G.J."/>
            <person name="Bewick A.J."/>
            <person name="Behringer M."/>
            <person name="Debat H.J."/>
            <person name="Wong I."/>
            <person name="Day J.C."/>
            <person name="Suvorov A."/>
            <person name="Silva C.J."/>
            <person name="Stanger-Hall K.F."/>
            <person name="Hall D.W."/>
            <person name="Schmitz R.J."/>
            <person name="Nelson D.R."/>
            <person name="Lewis S.M."/>
            <person name="Shigenobu S."/>
            <person name="Bybee S.M."/>
            <person name="Larracuente A.M."/>
            <person name="Oba Y."/>
            <person name="Weng J.K."/>
        </authorList>
    </citation>
    <scope>NUCLEOTIDE SEQUENCE [LARGE SCALE GENOMIC DNA]</scope>
    <source>
        <strain evidence="11">1611_PpyrPB1</strain>
        <tissue evidence="11">Whole body</tissue>
    </source>
</reference>
<dbReference type="GO" id="GO:0005634">
    <property type="term" value="C:nucleus"/>
    <property type="evidence" value="ECO:0007669"/>
    <property type="project" value="UniProtKB-SubCell"/>
</dbReference>
<dbReference type="GO" id="GO:0033699">
    <property type="term" value="F:DNA 5'-adenosine monophosphate hydrolase activity"/>
    <property type="evidence" value="ECO:0007669"/>
    <property type="project" value="TreeGrafter"/>
</dbReference>
<proteinExistence type="predicted"/>
<dbReference type="PANTHER" id="PTHR12486">
    <property type="entry name" value="APRATAXIN-RELATED"/>
    <property type="match status" value="1"/>
</dbReference>
<evidence type="ECO:0000313" key="11">
    <source>
        <dbReference type="EMBL" id="KAB0792543.1"/>
    </source>
</evidence>
<evidence type="ECO:0000256" key="8">
    <source>
        <dbReference type="PROSITE-ProRule" id="PRU00464"/>
    </source>
</evidence>
<evidence type="ECO:0000256" key="6">
    <source>
        <dbReference type="ARBA" id="ARBA00023204"/>
    </source>
</evidence>
<dbReference type="EMBL" id="GEZM01015066">
    <property type="protein sequence ID" value="JAV91908.1"/>
    <property type="molecule type" value="Transcribed_RNA"/>
</dbReference>
<dbReference type="InParanoid" id="A0A1Y1N3B0"/>
<dbReference type="PANTHER" id="PTHR12486:SF4">
    <property type="entry name" value="APRATAXIN"/>
    <property type="match status" value="1"/>
</dbReference>
<sequence length="198" mass="22671">MSTKRAQPTANNEKSKKQKTSGYWALGLLDTMKDPESIVMEDDLVVVIKDKYPKAEYHYLVLPKADISSLKKVNKEHLSLLQHMQHVASDLSTDDEHKHKNFKMGYHAEASMARLHLHLISDDMVSSCLKTKKHWNSYNSSFFLSSADICQQFEAEGVVKLPKSEVCRKLLDTPLKCHKCSFVPKHMPNLKDHILSHK</sequence>
<dbReference type="GO" id="GO:0000012">
    <property type="term" value="P:single strand break repair"/>
    <property type="evidence" value="ECO:0007669"/>
    <property type="project" value="TreeGrafter"/>
</dbReference>
<reference evidence="10" key="1">
    <citation type="journal article" date="2016" name="Sci. Rep.">
        <title>Molecular characterization of firefly nuptial gifts: a multi-omics approach sheds light on postcopulatory sexual selection.</title>
        <authorList>
            <person name="Al-Wathiqui N."/>
            <person name="Fallon T.R."/>
            <person name="South A."/>
            <person name="Weng J.K."/>
            <person name="Lewis S.M."/>
        </authorList>
    </citation>
    <scope>NUCLEOTIDE SEQUENCE</scope>
</reference>
<evidence type="ECO:0000313" key="12">
    <source>
        <dbReference type="Proteomes" id="UP000327044"/>
    </source>
</evidence>
<dbReference type="GO" id="GO:0046872">
    <property type="term" value="F:metal ion binding"/>
    <property type="evidence" value="ECO:0007669"/>
    <property type="project" value="UniProtKB-KW"/>
</dbReference>
<keyword evidence="2" id="KW-0479">Metal-binding</keyword>
<keyword evidence="4" id="KW-0862">Zinc</keyword>
<dbReference type="GO" id="GO:0003697">
    <property type="term" value="F:single-stranded DNA binding"/>
    <property type="evidence" value="ECO:0007669"/>
    <property type="project" value="TreeGrafter"/>
</dbReference>
<keyword evidence="7" id="KW-0539">Nucleus</keyword>
<evidence type="ECO:0000259" key="9">
    <source>
        <dbReference type="PROSITE" id="PS51084"/>
    </source>
</evidence>
<accession>A0A1Y1N3B0</accession>
<keyword evidence="5" id="KW-0238">DNA-binding</keyword>
<dbReference type="GO" id="GO:0003725">
    <property type="term" value="F:double-stranded RNA binding"/>
    <property type="evidence" value="ECO:0007669"/>
    <property type="project" value="TreeGrafter"/>
</dbReference>
<keyword evidence="6" id="KW-0234">DNA repair</keyword>
<dbReference type="InterPro" id="IPR011146">
    <property type="entry name" value="HIT-like"/>
</dbReference>
<comment type="subcellular location">
    <subcellularLocation>
        <location evidence="1">Nucleus</location>
    </subcellularLocation>
</comment>
<dbReference type="GO" id="GO:1990165">
    <property type="term" value="F:single-strand break-containing DNA binding"/>
    <property type="evidence" value="ECO:0007669"/>
    <property type="project" value="TreeGrafter"/>
</dbReference>
<evidence type="ECO:0000256" key="3">
    <source>
        <dbReference type="ARBA" id="ARBA00022763"/>
    </source>
</evidence>
<dbReference type="GO" id="GO:0030983">
    <property type="term" value="F:mismatched DNA binding"/>
    <property type="evidence" value="ECO:0007669"/>
    <property type="project" value="TreeGrafter"/>
</dbReference>
<dbReference type="SUPFAM" id="SSF54197">
    <property type="entry name" value="HIT-like"/>
    <property type="match status" value="1"/>
</dbReference>
<organism evidence="10">
    <name type="scientific">Photinus pyralis</name>
    <name type="common">Common eastern firefly</name>
    <name type="synonym">Lampyris pyralis</name>
    <dbReference type="NCBI Taxonomy" id="7054"/>
    <lineage>
        <taxon>Eukaryota</taxon>
        <taxon>Metazoa</taxon>
        <taxon>Ecdysozoa</taxon>
        <taxon>Arthropoda</taxon>
        <taxon>Hexapoda</taxon>
        <taxon>Insecta</taxon>
        <taxon>Pterygota</taxon>
        <taxon>Neoptera</taxon>
        <taxon>Endopterygota</taxon>
        <taxon>Coleoptera</taxon>
        <taxon>Polyphaga</taxon>
        <taxon>Elateriformia</taxon>
        <taxon>Elateroidea</taxon>
        <taxon>Lampyridae</taxon>
        <taxon>Lampyrinae</taxon>
        <taxon>Photinus</taxon>
    </lineage>
</organism>
<dbReference type="EMBL" id="VVIM01000010">
    <property type="protein sequence ID" value="KAB0792543.1"/>
    <property type="molecule type" value="Genomic_DNA"/>
</dbReference>
<name>A0A1Y1N3B0_PHOPY</name>
<evidence type="ECO:0000256" key="2">
    <source>
        <dbReference type="ARBA" id="ARBA00022723"/>
    </source>
</evidence>
<dbReference type="OrthoDB" id="3512845at2759"/>
<dbReference type="InterPro" id="IPR032566">
    <property type="entry name" value="Znf-C2HE"/>
</dbReference>
<evidence type="ECO:0000313" key="10">
    <source>
        <dbReference type="EMBL" id="JAV91908.1"/>
    </source>
</evidence>
<dbReference type="Pfam" id="PF11969">
    <property type="entry name" value="DcpS_C"/>
    <property type="match status" value="1"/>
</dbReference>
<protein>
    <recommendedName>
        <fullName evidence="9">HIT domain-containing protein</fullName>
    </recommendedName>
</protein>
<dbReference type="InterPro" id="IPR036265">
    <property type="entry name" value="HIT-like_sf"/>
</dbReference>
<evidence type="ECO:0000256" key="7">
    <source>
        <dbReference type="ARBA" id="ARBA00023242"/>
    </source>
</evidence>
<dbReference type="AlphaFoldDB" id="A0A1Y1N3B0"/>
<evidence type="ECO:0000256" key="4">
    <source>
        <dbReference type="ARBA" id="ARBA00022833"/>
    </source>
</evidence>
<evidence type="ECO:0000256" key="1">
    <source>
        <dbReference type="ARBA" id="ARBA00004123"/>
    </source>
</evidence>
<keyword evidence="3" id="KW-0227">DNA damage</keyword>
<feature type="domain" description="HIT" evidence="9">
    <location>
        <begin position="25"/>
        <end position="129"/>
    </location>
</feature>
<dbReference type="PROSITE" id="PS51084">
    <property type="entry name" value="HIT_2"/>
    <property type="match status" value="1"/>
</dbReference>
<comment type="caution">
    <text evidence="8">Lacks conserved residue(s) required for the propagation of feature annotation.</text>
</comment>
<gene>
    <name evidence="11" type="ORF">PPYR_14502</name>
</gene>
<dbReference type="FunFam" id="3.30.428.10:FF:000004">
    <property type="entry name" value="aprataxin isoform X2"/>
    <property type="match status" value="1"/>
</dbReference>
<reference evidence="11" key="3">
    <citation type="submission" date="2019-08" db="EMBL/GenBank/DDBJ databases">
        <authorList>
            <consortium name="Photinus pyralis genome working group"/>
            <person name="Fallon T.R."/>
            <person name="Sander Lower S.E."/>
            <person name="Weng J.-K."/>
        </authorList>
    </citation>
    <scope>NUCLEOTIDE SEQUENCE</scope>
    <source>
        <strain evidence="11">1611_PpyrPB1</strain>
        <tissue evidence="11">Whole body</tissue>
    </source>
</reference>